<gene>
    <name evidence="3" type="ORF">ERS852380_04065</name>
    <name evidence="4" type="ORF">ERS852560_03614</name>
    <name evidence="8" type="ORF">GKD54_06210</name>
    <name evidence="6" type="ORF">GKD58_04010</name>
    <name evidence="7" type="ORF">GKD67_08640</name>
    <name evidence="9" type="ORF">GKD68_05880</name>
    <name evidence="10" type="ORF">GKD70_02245</name>
    <name evidence="5" type="ORF">PN599_18530</name>
</gene>
<evidence type="ECO:0000313" key="3">
    <source>
        <dbReference type="EMBL" id="CUP16681.1"/>
    </source>
</evidence>
<name>A0A174L1H5_PARDI</name>
<dbReference type="Proteomes" id="UP000432516">
    <property type="component" value="Unassembled WGS sequence"/>
</dbReference>
<evidence type="ECO:0000313" key="15">
    <source>
        <dbReference type="Proteomes" id="UP000450599"/>
    </source>
</evidence>
<dbReference type="GO" id="GO:0004519">
    <property type="term" value="F:endonuclease activity"/>
    <property type="evidence" value="ECO:0007669"/>
    <property type="project" value="UniProtKB-KW"/>
</dbReference>
<evidence type="ECO:0000313" key="11">
    <source>
        <dbReference type="Proteomes" id="UP000095332"/>
    </source>
</evidence>
<dbReference type="PANTHER" id="PTHR42834">
    <property type="entry name" value="ENDONUCLEASE/EXONUCLEASE/PHOSPHATASE FAMILY PROTEIN (AFU_ORTHOLOGUE AFUA_3G09210)"/>
    <property type="match status" value="1"/>
</dbReference>
<keyword evidence="8" id="KW-0378">Hydrolase</keyword>
<evidence type="ECO:0000313" key="12">
    <source>
        <dbReference type="Proteomes" id="UP000095455"/>
    </source>
</evidence>
<dbReference type="EMBL" id="WKMY01000004">
    <property type="protein sequence ID" value="MRY93292.1"/>
    <property type="molecule type" value="Genomic_DNA"/>
</dbReference>
<dbReference type="EMBL" id="WKMO01000002">
    <property type="protein sequence ID" value="MSB72125.1"/>
    <property type="molecule type" value="Genomic_DNA"/>
</dbReference>
<dbReference type="Proteomes" id="UP000441609">
    <property type="component" value="Unassembled WGS sequence"/>
</dbReference>
<accession>A0A174L1H5</accession>
<dbReference type="Gene3D" id="3.60.10.10">
    <property type="entry name" value="Endonuclease/exonuclease/phosphatase"/>
    <property type="match status" value="1"/>
</dbReference>
<reference evidence="11 12" key="1">
    <citation type="submission" date="2015-09" db="EMBL/GenBank/DDBJ databases">
        <authorList>
            <consortium name="Pathogen Informatics"/>
        </authorList>
    </citation>
    <scope>NUCLEOTIDE SEQUENCE [LARGE SCALE GENOMIC DNA]</scope>
    <source>
        <strain evidence="3 12">2789STDY5608822</strain>
        <strain evidence="4 11">2789STDY5834948</strain>
    </source>
</reference>
<sequence length="348" mass="40623">MKIFMFFLLFFASPPLFAQATFKVMTYNVENFFDTRDNPTKNDDEFLPSGNRYWTQSRYYHKLQQIAKVISAAGEWSTPALIALCEVENDSVLSHLTRRTPLRWQDYRYIITQSPDPRGINVALLYQRDQFFYLRHESIPIRFSGNKHKLTRDILHVYGKIITGDTLDVFVCHFPSRYGGEKESEKDRFDAARTLRGSSDSLLLIREKPQILIMGDFNDTPQDRSISEIFAAQAFPENTQITDSTSCTYYNLFASPHITQFPGSHKYQGEWSQLDQIIVNRDLITQESSMHIIPESIHIFAPDFLLTKDKTWRGVRPFRTYYGFKYEGGFSDHLPLTVDFLIRSQIKR</sequence>
<dbReference type="Proteomes" id="UP000450599">
    <property type="component" value="Unassembled WGS sequence"/>
</dbReference>
<reference evidence="13 14" key="2">
    <citation type="journal article" date="2019" name="Nat. Med.">
        <title>A library of human gut bacterial isolates paired with longitudinal multiomics data enables mechanistic microbiome research.</title>
        <authorList>
            <person name="Poyet M."/>
            <person name="Groussin M."/>
            <person name="Gibbons S.M."/>
            <person name="Avila-Pacheco J."/>
            <person name="Jiang X."/>
            <person name="Kearney S.M."/>
            <person name="Perrotta A.R."/>
            <person name="Berdy B."/>
            <person name="Zhao S."/>
            <person name="Lieberman T.D."/>
            <person name="Swanson P.K."/>
            <person name="Smith M."/>
            <person name="Roesemann S."/>
            <person name="Alexander J.E."/>
            <person name="Rich S.A."/>
            <person name="Livny J."/>
            <person name="Vlamakis H."/>
            <person name="Clish C."/>
            <person name="Bullock K."/>
            <person name="Deik A."/>
            <person name="Scott J."/>
            <person name="Pierce K.A."/>
            <person name="Xavier R.J."/>
            <person name="Alm E.J."/>
        </authorList>
    </citation>
    <scope>NUCLEOTIDE SEQUENCE [LARGE SCALE GENOMIC DNA]</scope>
    <source>
        <strain evidence="8 17">BIOML-A10</strain>
        <strain evidence="6 15">BIOML-A11</strain>
        <strain evidence="9 13">BIOML-A2</strain>
        <strain evidence="10 14">BIOML-A20</strain>
        <strain evidence="7 16">BIOML-A9</strain>
    </source>
</reference>
<dbReference type="OrthoDB" id="9802724at2"/>
<feature type="domain" description="Endonuclease/exonuclease/phosphatase" evidence="2">
    <location>
        <begin position="24"/>
        <end position="338"/>
    </location>
</feature>
<dbReference type="InterPro" id="IPR036691">
    <property type="entry name" value="Endo/exonu/phosph_ase_sf"/>
</dbReference>
<evidence type="ECO:0000256" key="1">
    <source>
        <dbReference type="SAM" id="SignalP"/>
    </source>
</evidence>
<evidence type="ECO:0000313" key="4">
    <source>
        <dbReference type="EMBL" id="CUQ51276.1"/>
    </source>
</evidence>
<evidence type="ECO:0000313" key="16">
    <source>
        <dbReference type="Proteomes" id="UP000461276"/>
    </source>
</evidence>
<dbReference type="Proteomes" id="UP000095332">
    <property type="component" value="Unassembled WGS sequence"/>
</dbReference>
<reference evidence="5" key="3">
    <citation type="submission" date="2023-01" db="EMBL/GenBank/DDBJ databases">
        <title>Human gut microbiome strain richness.</title>
        <authorList>
            <person name="Chen-Liaw A."/>
        </authorList>
    </citation>
    <scope>NUCLEOTIDE SEQUENCE</scope>
    <source>
        <strain evidence="5">RTP21484st1_E5_RTP21484_190118</strain>
    </source>
</reference>
<dbReference type="OMA" id="VFVCHFP"/>
<proteinExistence type="predicted"/>
<dbReference type="EMBL" id="CZBM01000018">
    <property type="protein sequence ID" value="CUQ51276.1"/>
    <property type="molecule type" value="Genomic_DNA"/>
</dbReference>
<evidence type="ECO:0000313" key="14">
    <source>
        <dbReference type="Proteomes" id="UP000441609"/>
    </source>
</evidence>
<dbReference type="EMBL" id="WKMX01000005">
    <property type="protein sequence ID" value="MRZ05821.1"/>
    <property type="molecule type" value="Genomic_DNA"/>
</dbReference>
<evidence type="ECO:0000313" key="13">
    <source>
        <dbReference type="Proteomes" id="UP000432516"/>
    </source>
</evidence>
<evidence type="ECO:0000313" key="7">
    <source>
        <dbReference type="EMBL" id="MRY93292.1"/>
    </source>
</evidence>
<dbReference type="AlphaFoldDB" id="A0A174L1H5"/>
<dbReference type="Proteomes" id="UP000095455">
    <property type="component" value="Unassembled WGS sequence"/>
</dbReference>
<feature type="signal peptide" evidence="1">
    <location>
        <begin position="1"/>
        <end position="18"/>
    </location>
</feature>
<dbReference type="RefSeq" id="WP_005854406.1">
    <property type="nucleotide sequence ID" value="NZ_BQOC01000001.1"/>
</dbReference>
<evidence type="ECO:0000313" key="6">
    <source>
        <dbReference type="EMBL" id="MRY83445.1"/>
    </source>
</evidence>
<organism evidence="8 17">
    <name type="scientific">Parabacteroides distasonis</name>
    <dbReference type="NCBI Taxonomy" id="823"/>
    <lineage>
        <taxon>Bacteria</taxon>
        <taxon>Pseudomonadati</taxon>
        <taxon>Bacteroidota</taxon>
        <taxon>Bacteroidia</taxon>
        <taxon>Bacteroidales</taxon>
        <taxon>Tannerellaceae</taxon>
        <taxon>Parabacteroides</taxon>
    </lineage>
</organism>
<evidence type="ECO:0000313" key="10">
    <source>
        <dbReference type="EMBL" id="MSB72125.1"/>
    </source>
</evidence>
<dbReference type="EMBL" id="JAQMPJ010000024">
    <property type="protein sequence ID" value="MDB9006987.1"/>
    <property type="molecule type" value="Genomic_DNA"/>
</dbReference>
<keyword evidence="8" id="KW-0255">Endonuclease</keyword>
<dbReference type="Proteomes" id="UP001210126">
    <property type="component" value="Unassembled WGS sequence"/>
</dbReference>
<evidence type="ECO:0000313" key="8">
    <source>
        <dbReference type="EMBL" id="MRZ05821.1"/>
    </source>
</evidence>
<dbReference type="Proteomes" id="UP000471216">
    <property type="component" value="Unassembled WGS sequence"/>
</dbReference>
<protein>
    <submittedName>
        <fullName evidence="8">Endonuclease</fullName>
    </submittedName>
    <submittedName>
        <fullName evidence="3">Uncharacterized protein conserved in bacteria</fullName>
    </submittedName>
</protein>
<dbReference type="SUPFAM" id="SSF56219">
    <property type="entry name" value="DNase I-like"/>
    <property type="match status" value="1"/>
</dbReference>
<evidence type="ECO:0000313" key="17">
    <source>
        <dbReference type="Proteomes" id="UP000471216"/>
    </source>
</evidence>
<dbReference type="EMBL" id="CYYK01000019">
    <property type="protein sequence ID" value="CUP16681.1"/>
    <property type="molecule type" value="Genomic_DNA"/>
</dbReference>
<feature type="chain" id="PRO_5014533355" evidence="1">
    <location>
        <begin position="19"/>
        <end position="348"/>
    </location>
</feature>
<dbReference type="InterPro" id="IPR005135">
    <property type="entry name" value="Endo/exonuclease/phosphatase"/>
</dbReference>
<dbReference type="EMBL" id="WKMW01000003">
    <property type="protein sequence ID" value="MRY83445.1"/>
    <property type="molecule type" value="Genomic_DNA"/>
</dbReference>
<dbReference type="Proteomes" id="UP000461276">
    <property type="component" value="Unassembled WGS sequence"/>
</dbReference>
<keyword evidence="1" id="KW-0732">Signal</keyword>
<dbReference type="Pfam" id="PF19580">
    <property type="entry name" value="Exo_endo_phos_3"/>
    <property type="match status" value="1"/>
</dbReference>
<keyword evidence="8" id="KW-0540">Nuclease</keyword>
<evidence type="ECO:0000313" key="5">
    <source>
        <dbReference type="EMBL" id="MDB9006987.1"/>
    </source>
</evidence>
<dbReference type="EMBL" id="WKNE01000003">
    <property type="protein sequence ID" value="MRZ54282.1"/>
    <property type="molecule type" value="Genomic_DNA"/>
</dbReference>
<dbReference type="PANTHER" id="PTHR42834:SF1">
    <property type="entry name" value="ENDONUCLEASE_EXONUCLEASE_PHOSPHATASE FAMILY PROTEIN (AFU_ORTHOLOGUE AFUA_3G09210)"/>
    <property type="match status" value="1"/>
</dbReference>
<evidence type="ECO:0000313" key="9">
    <source>
        <dbReference type="EMBL" id="MRZ54282.1"/>
    </source>
</evidence>
<evidence type="ECO:0000259" key="2">
    <source>
        <dbReference type="Pfam" id="PF19580"/>
    </source>
</evidence>